<organism evidence="2">
    <name type="scientific">marine metagenome</name>
    <dbReference type="NCBI Taxonomy" id="408172"/>
    <lineage>
        <taxon>unclassified sequences</taxon>
        <taxon>metagenomes</taxon>
        <taxon>ecological metagenomes</taxon>
    </lineage>
</organism>
<accession>A0A382R3M3</accession>
<reference evidence="2" key="1">
    <citation type="submission" date="2018-05" db="EMBL/GenBank/DDBJ databases">
        <authorList>
            <person name="Lanie J.A."/>
            <person name="Ng W.-L."/>
            <person name="Kazmierczak K.M."/>
            <person name="Andrzejewski T.M."/>
            <person name="Davidsen T.M."/>
            <person name="Wayne K.J."/>
            <person name="Tettelin H."/>
            <person name="Glass J.I."/>
            <person name="Rusch D."/>
            <person name="Podicherti R."/>
            <person name="Tsui H.-C.T."/>
            <person name="Winkler M.E."/>
        </authorList>
    </citation>
    <scope>NUCLEOTIDE SEQUENCE</scope>
</reference>
<feature type="region of interest" description="Disordered" evidence="1">
    <location>
        <begin position="1"/>
        <end position="43"/>
    </location>
</feature>
<evidence type="ECO:0000313" key="2">
    <source>
        <dbReference type="EMBL" id="SVC91752.1"/>
    </source>
</evidence>
<feature type="compositionally biased region" description="Low complexity" evidence="1">
    <location>
        <begin position="1"/>
        <end position="10"/>
    </location>
</feature>
<gene>
    <name evidence="2" type="ORF">METZ01_LOCUS344606</name>
</gene>
<feature type="non-terminal residue" evidence="2">
    <location>
        <position position="1"/>
    </location>
</feature>
<name>A0A382R3M3_9ZZZZ</name>
<protein>
    <submittedName>
        <fullName evidence="2">Uncharacterized protein</fullName>
    </submittedName>
</protein>
<sequence length="43" mass="4210">GGNLGATTNGAGTGVSRLSSYTRSVASEAPSYEDAGGAIPRRP</sequence>
<dbReference type="AlphaFoldDB" id="A0A382R3M3"/>
<feature type="compositionally biased region" description="Polar residues" evidence="1">
    <location>
        <begin position="16"/>
        <end position="25"/>
    </location>
</feature>
<evidence type="ECO:0000256" key="1">
    <source>
        <dbReference type="SAM" id="MobiDB-lite"/>
    </source>
</evidence>
<dbReference type="EMBL" id="UINC01118549">
    <property type="protein sequence ID" value="SVC91752.1"/>
    <property type="molecule type" value="Genomic_DNA"/>
</dbReference>
<proteinExistence type="predicted"/>